<comment type="caution">
    <text evidence="5">The sequence shown here is derived from an EMBL/GenBank/DDBJ whole genome shotgun (WGS) entry which is preliminary data.</text>
</comment>
<dbReference type="GO" id="GO:0004735">
    <property type="term" value="F:pyrroline-5-carboxylate reductase activity"/>
    <property type="evidence" value="ECO:0007669"/>
    <property type="project" value="InterPro"/>
</dbReference>
<comment type="similarity">
    <text evidence="1">Belongs to the pyrroline-5-carboxylate reductase family.</text>
</comment>
<keyword evidence="2" id="KW-0521">NADP</keyword>
<protein>
    <submittedName>
        <fullName evidence="5">Pyrroline-5-carboxylate reductase</fullName>
    </submittedName>
</protein>
<proteinExistence type="inferred from homology"/>
<evidence type="ECO:0000256" key="2">
    <source>
        <dbReference type="PIRSR" id="PIRSR000193-1"/>
    </source>
</evidence>
<keyword evidence="6" id="KW-1185">Reference proteome</keyword>
<dbReference type="PIRSF" id="PIRSF000193">
    <property type="entry name" value="Pyrrol-5-carb_rd"/>
    <property type="match status" value="1"/>
</dbReference>
<reference evidence="5 6" key="1">
    <citation type="submission" date="2018-10" db="EMBL/GenBank/DDBJ databases">
        <title>Sequencing the genomes of 1000 actinobacteria strains.</title>
        <authorList>
            <person name="Klenk H.-P."/>
        </authorList>
    </citation>
    <scope>NUCLEOTIDE SEQUENCE [LARGE SCALE GENOMIC DNA]</scope>
    <source>
        <strain evidence="5 6">DSM 43911</strain>
    </source>
</reference>
<dbReference type="EMBL" id="RBXR01000001">
    <property type="protein sequence ID" value="RKT67582.1"/>
    <property type="molecule type" value="Genomic_DNA"/>
</dbReference>
<sequence length="252" mass="26889">MYGFVGAGALTAAIVEGLSTEVAEPPAVLLSPRNRAVGLDLAGRFPNVEVCGSNQEVLDRAPVVVLAVRPQVGEEVLRDLVFRPEHVVVSALAGVTLARLREWIAPATEVVRTIPLPAAARRQSLTALYPDHPVARELLERVGGVVVPDAETTLEAFSASTATFAAHLDYLTTVANWLAAQGVKQEDADAYIAHIFGQLGQSVSRATSLTALTEEHMTPGGLNEQVLGDLRRDGVPDLVRRALDRVLARLRG</sequence>
<evidence type="ECO:0000256" key="1">
    <source>
        <dbReference type="ARBA" id="ARBA00005525"/>
    </source>
</evidence>
<dbReference type="GO" id="GO:0055129">
    <property type="term" value="P:L-proline biosynthetic process"/>
    <property type="evidence" value="ECO:0007669"/>
    <property type="project" value="TreeGrafter"/>
</dbReference>
<feature type="binding site" evidence="2">
    <location>
        <position position="54"/>
    </location>
    <ligand>
        <name>NADPH</name>
        <dbReference type="ChEBI" id="CHEBI:57783"/>
    </ligand>
</feature>
<accession>A0A495X0U4</accession>
<dbReference type="NCBIfam" id="NF005063">
    <property type="entry name" value="PRK06476.1"/>
    <property type="match status" value="1"/>
</dbReference>
<dbReference type="SUPFAM" id="SSF51735">
    <property type="entry name" value="NAD(P)-binding Rossmann-fold domains"/>
    <property type="match status" value="1"/>
</dbReference>
<feature type="binding site" evidence="2">
    <location>
        <begin position="67"/>
        <end position="70"/>
    </location>
    <ligand>
        <name>NADP(+)</name>
        <dbReference type="ChEBI" id="CHEBI:58349"/>
    </ligand>
</feature>
<dbReference type="PANTHER" id="PTHR11645">
    <property type="entry name" value="PYRROLINE-5-CARBOXYLATE REDUCTASE"/>
    <property type="match status" value="1"/>
</dbReference>
<evidence type="ECO:0000313" key="5">
    <source>
        <dbReference type="EMBL" id="RKT67582.1"/>
    </source>
</evidence>
<dbReference type="InterPro" id="IPR029036">
    <property type="entry name" value="P5CR_dimer"/>
</dbReference>
<dbReference type="Pfam" id="PF14748">
    <property type="entry name" value="P5CR_dimer"/>
    <property type="match status" value="1"/>
</dbReference>
<evidence type="ECO:0000259" key="3">
    <source>
        <dbReference type="Pfam" id="PF03807"/>
    </source>
</evidence>
<organism evidence="5 6">
    <name type="scientific">Saccharothrix variisporea</name>
    <dbReference type="NCBI Taxonomy" id="543527"/>
    <lineage>
        <taxon>Bacteria</taxon>
        <taxon>Bacillati</taxon>
        <taxon>Actinomycetota</taxon>
        <taxon>Actinomycetes</taxon>
        <taxon>Pseudonocardiales</taxon>
        <taxon>Pseudonocardiaceae</taxon>
        <taxon>Saccharothrix</taxon>
    </lineage>
</organism>
<feature type="domain" description="Pyrroline-5-carboxylate reductase catalytic N-terminal" evidence="3">
    <location>
        <begin position="3"/>
        <end position="94"/>
    </location>
</feature>
<dbReference type="InterPro" id="IPR036291">
    <property type="entry name" value="NAD(P)-bd_dom_sf"/>
</dbReference>
<evidence type="ECO:0000313" key="6">
    <source>
        <dbReference type="Proteomes" id="UP000272729"/>
    </source>
</evidence>
<feature type="domain" description="Pyrroline-5-carboxylate reductase dimerisation" evidence="4">
    <location>
        <begin position="156"/>
        <end position="250"/>
    </location>
</feature>
<dbReference type="Gene3D" id="3.40.50.720">
    <property type="entry name" value="NAD(P)-binding Rossmann-like Domain"/>
    <property type="match status" value="1"/>
</dbReference>
<dbReference type="InterPro" id="IPR028939">
    <property type="entry name" value="P5C_Rdtase_cat_N"/>
</dbReference>
<dbReference type="Pfam" id="PF03807">
    <property type="entry name" value="F420_oxidored"/>
    <property type="match status" value="1"/>
</dbReference>
<dbReference type="AlphaFoldDB" id="A0A495X0U4"/>
<dbReference type="PANTHER" id="PTHR11645:SF13">
    <property type="entry name" value="PYRROLINE-5-CARBOXYLATE REDUCTASE CATALYTIC N-TERMINAL DOMAIN-CONTAINING PROTEIN"/>
    <property type="match status" value="1"/>
</dbReference>
<dbReference type="Proteomes" id="UP000272729">
    <property type="component" value="Unassembled WGS sequence"/>
</dbReference>
<evidence type="ECO:0000259" key="4">
    <source>
        <dbReference type="Pfam" id="PF14748"/>
    </source>
</evidence>
<dbReference type="InterPro" id="IPR000304">
    <property type="entry name" value="Pyrroline-COOH_reductase"/>
</dbReference>
<gene>
    <name evidence="5" type="ORF">DFJ66_0758</name>
</gene>
<name>A0A495X0U4_9PSEU</name>